<feature type="compositionally biased region" description="Basic and acidic residues" evidence="1">
    <location>
        <begin position="457"/>
        <end position="480"/>
    </location>
</feature>
<dbReference type="AlphaFoldDB" id="A0A7W9QFI2"/>
<feature type="chain" id="PRO_5031382056" evidence="2">
    <location>
        <begin position="45"/>
        <end position="480"/>
    </location>
</feature>
<feature type="compositionally biased region" description="Low complexity" evidence="1">
    <location>
        <begin position="283"/>
        <end position="295"/>
    </location>
</feature>
<feature type="compositionally biased region" description="Basic and acidic residues" evidence="1">
    <location>
        <begin position="89"/>
        <end position="117"/>
    </location>
</feature>
<evidence type="ECO:0000313" key="3">
    <source>
        <dbReference type="EMBL" id="MBB5938262.1"/>
    </source>
</evidence>
<sequence>MTACLSVFTVVRRCASASRRALLVLCVLGGLLMLAAIHAGQAHAGESQPDKRAKHVPAAVPPDDRAVNRSGHGPAQGTHRASHKARNQAAKDVHGTFAAAEHRPAGKTERQVARTSDRQVASQAAKQAAKRPTKGAGRRADRADKRDDGAAHGATGGPRAGRPGQGKGGAGQAQHGAGGHGQDGKDKGDRGHGESQGKGDHGQSKGKGEGEHDKGQGQGQGQGQGDGKGEAPGKGKGDDQGRDHDQGGQAPARPLPVAPGLTGPPFGAPQSPQTSPAPDAPKSPSRQESPSSQESDASQCPGGQSHRPGDCGADESGDRTPSDAAEGAGPAGRHGVAAGPGTHIGPPPAVPFTSATTPTATTPTATTPTATASITIAHASPGSDKPSCDRGLRARHPGDDSGCGPKRPCHHGPCGPLGPVAPVGHSGCGHSGGDQTKRAGDPPGLPAAHLFVPPRTTDGRVRDTDSPLHERPHDVVELPG</sequence>
<keyword evidence="2" id="KW-0732">Signal</keyword>
<name>A0A7W9QFI2_9ACTN</name>
<feature type="compositionally biased region" description="Gly residues" evidence="1">
    <location>
        <begin position="216"/>
        <end position="226"/>
    </location>
</feature>
<keyword evidence="4" id="KW-1185">Reference proteome</keyword>
<evidence type="ECO:0000256" key="1">
    <source>
        <dbReference type="SAM" id="MobiDB-lite"/>
    </source>
</evidence>
<feature type="signal peptide" evidence="2">
    <location>
        <begin position="1"/>
        <end position="44"/>
    </location>
</feature>
<accession>A0A7W9QFI2</accession>
<gene>
    <name evidence="3" type="ORF">FHS42_005350</name>
</gene>
<feature type="compositionally biased region" description="Low complexity" evidence="1">
    <location>
        <begin position="351"/>
        <end position="381"/>
    </location>
</feature>
<feature type="compositionally biased region" description="Gly residues" evidence="1">
    <location>
        <begin position="154"/>
        <end position="181"/>
    </location>
</feature>
<comment type="caution">
    <text evidence="3">The sequence shown here is derived from an EMBL/GenBank/DDBJ whole genome shotgun (WGS) entry which is preliminary data.</text>
</comment>
<evidence type="ECO:0000313" key="4">
    <source>
        <dbReference type="Proteomes" id="UP000588098"/>
    </source>
</evidence>
<reference evidence="3 4" key="1">
    <citation type="submission" date="2020-08" db="EMBL/GenBank/DDBJ databases">
        <title>Genomic Encyclopedia of Type Strains, Phase III (KMG-III): the genomes of soil and plant-associated and newly described type strains.</title>
        <authorList>
            <person name="Whitman W."/>
        </authorList>
    </citation>
    <scope>NUCLEOTIDE SEQUENCE [LARGE SCALE GENOMIC DNA]</scope>
    <source>
        <strain evidence="3 4">CECT 8305</strain>
    </source>
</reference>
<protein>
    <submittedName>
        <fullName evidence="3">Uncharacterized protein</fullName>
    </submittedName>
</protein>
<proteinExistence type="predicted"/>
<dbReference type="EMBL" id="JACHJL010000015">
    <property type="protein sequence ID" value="MBB5938262.1"/>
    <property type="molecule type" value="Genomic_DNA"/>
</dbReference>
<feature type="compositionally biased region" description="Basic and acidic residues" evidence="1">
    <location>
        <begin position="138"/>
        <end position="150"/>
    </location>
</feature>
<feature type="compositionally biased region" description="Basic and acidic residues" evidence="1">
    <location>
        <begin position="386"/>
        <end position="399"/>
    </location>
</feature>
<organism evidence="3 4">
    <name type="scientific">Streptomyces zagrosensis</name>
    <dbReference type="NCBI Taxonomy" id="1042984"/>
    <lineage>
        <taxon>Bacteria</taxon>
        <taxon>Bacillati</taxon>
        <taxon>Actinomycetota</taxon>
        <taxon>Actinomycetes</taxon>
        <taxon>Kitasatosporales</taxon>
        <taxon>Streptomycetaceae</taxon>
        <taxon>Streptomyces</taxon>
    </lineage>
</organism>
<dbReference type="RefSeq" id="WP_184575873.1">
    <property type="nucleotide sequence ID" value="NZ_JACHJL010000015.1"/>
</dbReference>
<feature type="compositionally biased region" description="Basic and acidic residues" evidence="1">
    <location>
        <begin position="182"/>
        <end position="215"/>
    </location>
</feature>
<feature type="region of interest" description="Disordered" evidence="1">
    <location>
        <begin position="43"/>
        <end position="480"/>
    </location>
</feature>
<dbReference type="Proteomes" id="UP000588098">
    <property type="component" value="Unassembled WGS sequence"/>
</dbReference>
<feature type="compositionally biased region" description="Basic residues" evidence="1">
    <location>
        <begin position="128"/>
        <end position="137"/>
    </location>
</feature>
<evidence type="ECO:0000256" key="2">
    <source>
        <dbReference type="SAM" id="SignalP"/>
    </source>
</evidence>
<feature type="compositionally biased region" description="Basic and acidic residues" evidence="1">
    <location>
        <begin position="227"/>
        <end position="246"/>
    </location>
</feature>